<name>A0A9X6WHL5_BACTU</name>
<gene>
    <name evidence="1" type="ORF">COJ15_32935</name>
</gene>
<evidence type="ECO:0000313" key="1">
    <source>
        <dbReference type="EMBL" id="PFJ29072.1"/>
    </source>
</evidence>
<reference evidence="1 2" key="1">
    <citation type="submission" date="2017-09" db="EMBL/GenBank/DDBJ databases">
        <title>Large-scale bioinformatics analysis of Bacillus genomes uncovers conserved roles of natural products in bacterial physiology.</title>
        <authorList>
            <consortium name="Agbiome Team Llc"/>
            <person name="Bleich R.M."/>
            <person name="Grubbs K.J."/>
            <person name="Santa Maria K.C."/>
            <person name="Allen S.E."/>
            <person name="Farag S."/>
            <person name="Shank E.A."/>
            <person name="Bowers A."/>
        </authorList>
    </citation>
    <scope>NUCLEOTIDE SEQUENCE [LARGE SCALE GENOMIC DNA]</scope>
    <source>
        <strain evidence="1 2">AFS085496</strain>
    </source>
</reference>
<protein>
    <submittedName>
        <fullName evidence="1">Uncharacterized protein</fullName>
    </submittedName>
</protein>
<dbReference type="AlphaFoldDB" id="A0A9X6WHL5"/>
<dbReference type="Proteomes" id="UP000224003">
    <property type="component" value="Unassembled WGS sequence"/>
</dbReference>
<comment type="caution">
    <text evidence="1">The sequence shown here is derived from an EMBL/GenBank/DDBJ whole genome shotgun (WGS) entry which is preliminary data.</text>
</comment>
<evidence type="ECO:0000313" key="2">
    <source>
        <dbReference type="Proteomes" id="UP000224003"/>
    </source>
</evidence>
<proteinExistence type="predicted"/>
<dbReference type="RefSeq" id="WP_098517759.1">
    <property type="nucleotide sequence ID" value="NZ_NUVX01000081.1"/>
</dbReference>
<organism evidence="1 2">
    <name type="scientific">Bacillus thuringiensis</name>
    <dbReference type="NCBI Taxonomy" id="1428"/>
    <lineage>
        <taxon>Bacteria</taxon>
        <taxon>Bacillati</taxon>
        <taxon>Bacillota</taxon>
        <taxon>Bacilli</taxon>
        <taxon>Bacillales</taxon>
        <taxon>Bacillaceae</taxon>
        <taxon>Bacillus</taxon>
        <taxon>Bacillus cereus group</taxon>
    </lineage>
</organism>
<dbReference type="EMBL" id="NUVX01000081">
    <property type="protein sequence ID" value="PFJ29072.1"/>
    <property type="molecule type" value="Genomic_DNA"/>
</dbReference>
<accession>A0A9X6WHL5</accession>
<sequence>MIQSDSIPEKERYILDKVKSLSSSTKLLFMDIIKDTSKDGVCVYNGDFNENICELTKKEIIVKNPLYKGEGISFFVLPQAPYLLRKMVRYSELKKDKTII</sequence>